<keyword evidence="3" id="KW-1185">Reference proteome</keyword>
<proteinExistence type="predicted"/>
<dbReference type="RefSeq" id="WP_399143990.1">
    <property type="nucleotide sequence ID" value="NZ_CP147982.1"/>
</dbReference>
<evidence type="ECO:0000313" key="2">
    <source>
        <dbReference type="EMBL" id="WXK75855.1"/>
    </source>
</evidence>
<reference evidence="2 3" key="1">
    <citation type="submission" date="2024-03" db="EMBL/GenBank/DDBJ databases">
        <title>The complete genome of Streptomyces sirii sp.nov.</title>
        <authorList>
            <person name="Zakalyukina Y.V."/>
            <person name="Belik A.R."/>
            <person name="Biryukov M.V."/>
            <person name="Baturina O.A."/>
            <person name="Kabilov M.R."/>
        </authorList>
    </citation>
    <scope>NUCLEOTIDE SEQUENCE [LARGE SCALE GENOMIC DNA]</scope>
    <source>
        <strain evidence="2 3">BP-8</strain>
    </source>
</reference>
<feature type="domain" description="SGNH hydrolase-type esterase" evidence="1">
    <location>
        <begin position="9"/>
        <end position="182"/>
    </location>
</feature>
<dbReference type="PANTHER" id="PTHR30383">
    <property type="entry name" value="THIOESTERASE 1/PROTEASE 1/LYSOPHOSPHOLIPASE L1"/>
    <property type="match status" value="1"/>
</dbReference>
<organism evidence="2 3">
    <name type="scientific">Streptomyces sirii</name>
    <dbReference type="NCBI Taxonomy" id="3127701"/>
    <lineage>
        <taxon>Bacteria</taxon>
        <taxon>Bacillati</taxon>
        <taxon>Actinomycetota</taxon>
        <taxon>Actinomycetes</taxon>
        <taxon>Kitasatosporales</taxon>
        <taxon>Streptomycetaceae</taxon>
        <taxon>Streptomyces</taxon>
    </lineage>
</organism>
<dbReference type="EMBL" id="CP147982">
    <property type="protein sequence ID" value="WXK75855.1"/>
    <property type="molecule type" value="Genomic_DNA"/>
</dbReference>
<evidence type="ECO:0000259" key="1">
    <source>
        <dbReference type="Pfam" id="PF13472"/>
    </source>
</evidence>
<evidence type="ECO:0000313" key="3">
    <source>
        <dbReference type="Proteomes" id="UP001626628"/>
    </source>
</evidence>
<dbReference type="InterPro" id="IPR036514">
    <property type="entry name" value="SGNH_hydro_sf"/>
</dbReference>
<dbReference type="Pfam" id="PF13472">
    <property type="entry name" value="Lipase_GDSL_2"/>
    <property type="match status" value="1"/>
</dbReference>
<accession>A0ABZ2QHI4</accession>
<gene>
    <name evidence="2" type="ORF">WAB15_07645</name>
</gene>
<protein>
    <submittedName>
        <fullName evidence="2">GDSL-type esterase/lipase family protein</fullName>
    </submittedName>
</protein>
<dbReference type="Proteomes" id="UP001626628">
    <property type="component" value="Chromosome"/>
</dbReference>
<dbReference type="Gene3D" id="3.40.50.1110">
    <property type="entry name" value="SGNH hydrolase"/>
    <property type="match status" value="1"/>
</dbReference>
<dbReference type="InterPro" id="IPR051532">
    <property type="entry name" value="Ester_Hydrolysis_Enzymes"/>
</dbReference>
<dbReference type="PANTHER" id="PTHR30383:SF29">
    <property type="entry name" value="SGNH HYDROLASE-TYPE ESTERASE DOMAIN-CONTAINING PROTEIN"/>
    <property type="match status" value="1"/>
</dbReference>
<sequence length="205" mass="22646">MIRDTRICFIGDSFVQGTGDPEYRGWVGRVLAETRGDITAFNLGIRRNTSEDVRLRCWQEVLPRTLPDADNRLVVSFGSNDTVVEDGRVRVDPARCLDNLAAILDESRRRAIAPLVVGPPPVIDAGDAHARRTLHLADGMAALCRARHIPFIATTRALADHPVWTREAMAGDGAHPGAGGYRTLAGLVLTRQWHEWIARADQHRS</sequence>
<dbReference type="InterPro" id="IPR013830">
    <property type="entry name" value="SGNH_hydro"/>
</dbReference>
<name>A0ABZ2QHI4_9ACTN</name>
<dbReference type="SUPFAM" id="SSF52266">
    <property type="entry name" value="SGNH hydrolase"/>
    <property type="match status" value="1"/>
</dbReference>